<evidence type="ECO:0000313" key="2">
    <source>
        <dbReference type="EMBL" id="AYA38576.1"/>
    </source>
</evidence>
<keyword evidence="3" id="KW-1185">Reference proteome</keyword>
<keyword evidence="1" id="KW-0812">Transmembrane</keyword>
<dbReference type="Proteomes" id="UP000262802">
    <property type="component" value="Chromosome"/>
</dbReference>
<name>A0A3B7RHA6_9BACT</name>
<gene>
    <name evidence="2" type="ORF">D3Y59_16890</name>
</gene>
<feature type="transmembrane region" description="Helical" evidence="1">
    <location>
        <begin position="40"/>
        <end position="58"/>
    </location>
</feature>
<dbReference type="EMBL" id="CP032317">
    <property type="protein sequence ID" value="AYA38576.1"/>
    <property type="molecule type" value="Genomic_DNA"/>
</dbReference>
<dbReference type="RefSeq" id="WP_119446108.1">
    <property type="nucleotide sequence ID" value="NZ_CP032317.1"/>
</dbReference>
<keyword evidence="1" id="KW-1133">Transmembrane helix</keyword>
<dbReference type="AlphaFoldDB" id="A0A3B7RHA6"/>
<protein>
    <submittedName>
        <fullName evidence="2">Uncharacterized protein</fullName>
    </submittedName>
</protein>
<dbReference type="OrthoDB" id="9944029at2"/>
<feature type="transmembrane region" description="Helical" evidence="1">
    <location>
        <begin position="70"/>
        <end position="88"/>
    </location>
</feature>
<evidence type="ECO:0000313" key="3">
    <source>
        <dbReference type="Proteomes" id="UP000262802"/>
    </source>
</evidence>
<feature type="transmembrane region" description="Helical" evidence="1">
    <location>
        <begin position="12"/>
        <end position="34"/>
    </location>
</feature>
<reference evidence="2 3" key="1">
    <citation type="submission" date="2018-09" db="EMBL/GenBank/DDBJ databases">
        <title>Hymenobacter medium sp. nov., isolated from R2A medium.</title>
        <authorList>
            <person name="Yingchao G."/>
        </authorList>
    </citation>
    <scope>NUCLEOTIDE SEQUENCE [LARGE SCALE GENOMIC DNA]</scope>
    <source>
        <strain evidence="3">sh-6</strain>
    </source>
</reference>
<accession>A0A3B7RHA6</accession>
<dbReference type="KEGG" id="hyh:D3Y59_16890"/>
<proteinExistence type="predicted"/>
<evidence type="ECO:0000256" key="1">
    <source>
        <dbReference type="SAM" id="Phobius"/>
    </source>
</evidence>
<keyword evidence="1" id="KW-0472">Membrane</keyword>
<sequence length="96" mass="10160">MKPTDEEKPASGLQGTDFAVAMFATMFMGTGAVLDTVTSVRLGAASLLVTGLGLWLLFRWLKAGRPQPVRFAGAVLIVAVVLGVRVLLKKVLLTGF</sequence>
<organism evidence="2 3">
    <name type="scientific">Hymenobacter oligotrophus</name>
    <dbReference type="NCBI Taxonomy" id="2319843"/>
    <lineage>
        <taxon>Bacteria</taxon>
        <taxon>Pseudomonadati</taxon>
        <taxon>Bacteroidota</taxon>
        <taxon>Cytophagia</taxon>
        <taxon>Cytophagales</taxon>
        <taxon>Hymenobacteraceae</taxon>
        <taxon>Hymenobacter</taxon>
    </lineage>
</organism>